<dbReference type="PROSITE" id="PS50089">
    <property type="entry name" value="ZF_RING_2"/>
    <property type="match status" value="1"/>
</dbReference>
<comment type="caution">
    <text evidence="8">The sequence shown here is derived from an EMBL/GenBank/DDBJ whole genome shotgun (WGS) entry which is preliminary data.</text>
</comment>
<accession>A0ABR2YXG1</accession>
<evidence type="ECO:0000256" key="5">
    <source>
        <dbReference type="SAM" id="MobiDB-lite"/>
    </source>
</evidence>
<feature type="domain" description="PHD-type" evidence="6">
    <location>
        <begin position="109"/>
        <end position="157"/>
    </location>
</feature>
<feature type="domain" description="RING-type" evidence="7">
    <location>
        <begin position="4"/>
        <end position="44"/>
    </location>
</feature>
<reference evidence="8 9" key="1">
    <citation type="journal article" date="2024" name="Nat. Commun.">
        <title>Phylogenomics reveals the evolutionary origins of lichenization in chlorophyte algae.</title>
        <authorList>
            <person name="Puginier C."/>
            <person name="Libourel C."/>
            <person name="Otte J."/>
            <person name="Skaloud P."/>
            <person name="Haon M."/>
            <person name="Grisel S."/>
            <person name="Petersen M."/>
            <person name="Berrin J.G."/>
            <person name="Delaux P.M."/>
            <person name="Dal Grande F."/>
            <person name="Keller J."/>
        </authorList>
    </citation>
    <scope>NUCLEOTIDE SEQUENCE [LARGE SCALE GENOMIC DNA]</scope>
    <source>
        <strain evidence="8 9">SAG 216-7</strain>
    </source>
</reference>
<feature type="region of interest" description="Disordered" evidence="5">
    <location>
        <begin position="390"/>
        <end position="425"/>
    </location>
</feature>
<feature type="region of interest" description="Disordered" evidence="5">
    <location>
        <begin position="172"/>
        <end position="262"/>
    </location>
</feature>
<dbReference type="Pfam" id="PF00628">
    <property type="entry name" value="PHD"/>
    <property type="match status" value="1"/>
</dbReference>
<evidence type="ECO:0000259" key="7">
    <source>
        <dbReference type="PROSITE" id="PS50089"/>
    </source>
</evidence>
<evidence type="ECO:0000313" key="9">
    <source>
        <dbReference type="Proteomes" id="UP001491310"/>
    </source>
</evidence>
<keyword evidence="9" id="KW-1185">Reference proteome</keyword>
<feature type="region of interest" description="Disordered" evidence="5">
    <location>
        <begin position="310"/>
        <end position="334"/>
    </location>
</feature>
<evidence type="ECO:0000313" key="8">
    <source>
        <dbReference type="EMBL" id="KAK9916458.1"/>
    </source>
</evidence>
<sequence>MVICGICHEDDLLEVGELDCCDHSFCFPCISRWAEIESRCPFCKARFTTITHKLLGKADPAAARQDQNDGQGSQDKILQVLPVPERNQKVDADGAEYYGSSDDEDPMDVVTCMECGSGDDESHLLLCDGCENACHTYCAGLAEIPEEAWYCAACAGNATPEDPLPLRRSLRHRASAQPSPAAPRRRDRDADERRHDTPGSVRSTEGQATRRRRAPTVSDVAVTSPIDLTLSASPEAPRSRRRRLQRMGGGPVGRRRGPTEAGSTADLLDALHARATNCSAHEPPSTAHRNVENMRRNWDALRQGQMNFEPASASHSNTSGEPAVENDRESLADGEEAAWQALEEMRKAQLAAREVERSRSRRQVESSTAPAAWGSDIRAVIAQAREVGRLLGPSGRMTQRQGRPSLRSRTGPLPLSRQPSGPSTDQFKAAAKAATHMLYRREGAAAHGARPALGEVLADMDLPRAAKAVLQNA</sequence>
<dbReference type="SMART" id="SM00184">
    <property type="entry name" value="RING"/>
    <property type="match status" value="1"/>
</dbReference>
<evidence type="ECO:0000256" key="4">
    <source>
        <dbReference type="PROSITE-ProRule" id="PRU00175"/>
    </source>
</evidence>
<dbReference type="InterPro" id="IPR011011">
    <property type="entry name" value="Znf_FYVE_PHD"/>
</dbReference>
<dbReference type="InterPro" id="IPR001965">
    <property type="entry name" value="Znf_PHD"/>
</dbReference>
<dbReference type="PROSITE" id="PS00518">
    <property type="entry name" value="ZF_RING_1"/>
    <property type="match status" value="1"/>
</dbReference>
<gene>
    <name evidence="8" type="ORF">WJX75_002842</name>
</gene>
<evidence type="ECO:0000259" key="6">
    <source>
        <dbReference type="PROSITE" id="PS50016"/>
    </source>
</evidence>
<dbReference type="SMART" id="SM00249">
    <property type="entry name" value="PHD"/>
    <property type="match status" value="1"/>
</dbReference>
<dbReference type="Pfam" id="PF00097">
    <property type="entry name" value="zf-C3HC4"/>
    <property type="match status" value="1"/>
</dbReference>
<evidence type="ECO:0000256" key="1">
    <source>
        <dbReference type="ARBA" id="ARBA00022723"/>
    </source>
</evidence>
<evidence type="ECO:0000256" key="3">
    <source>
        <dbReference type="ARBA" id="ARBA00022833"/>
    </source>
</evidence>
<keyword evidence="2 4" id="KW-0863">Zinc-finger</keyword>
<protein>
    <recommendedName>
        <fullName evidence="10">PHD-type domain-containing protein</fullName>
    </recommendedName>
</protein>
<evidence type="ECO:0000256" key="2">
    <source>
        <dbReference type="ARBA" id="ARBA00022771"/>
    </source>
</evidence>
<dbReference type="InterPro" id="IPR018957">
    <property type="entry name" value="Znf_C3HC4_RING-type"/>
</dbReference>
<dbReference type="InterPro" id="IPR017907">
    <property type="entry name" value="Znf_RING_CS"/>
</dbReference>
<dbReference type="Proteomes" id="UP001491310">
    <property type="component" value="Unassembled WGS sequence"/>
</dbReference>
<dbReference type="PANTHER" id="PTHR47177">
    <property type="entry name" value="F18C1.6 PROTEIN"/>
    <property type="match status" value="1"/>
</dbReference>
<dbReference type="SUPFAM" id="SSF57903">
    <property type="entry name" value="FYVE/PHD zinc finger"/>
    <property type="match status" value="1"/>
</dbReference>
<keyword evidence="1" id="KW-0479">Metal-binding</keyword>
<organism evidence="8 9">
    <name type="scientific">Coccomyxa subellipsoidea</name>
    <dbReference type="NCBI Taxonomy" id="248742"/>
    <lineage>
        <taxon>Eukaryota</taxon>
        <taxon>Viridiplantae</taxon>
        <taxon>Chlorophyta</taxon>
        <taxon>core chlorophytes</taxon>
        <taxon>Trebouxiophyceae</taxon>
        <taxon>Trebouxiophyceae incertae sedis</taxon>
        <taxon>Coccomyxaceae</taxon>
        <taxon>Coccomyxa</taxon>
    </lineage>
</organism>
<proteinExistence type="predicted"/>
<dbReference type="InterPro" id="IPR013083">
    <property type="entry name" value="Znf_RING/FYVE/PHD"/>
</dbReference>
<keyword evidence="3" id="KW-0862">Zinc</keyword>
<dbReference type="InterPro" id="IPR019787">
    <property type="entry name" value="Znf_PHD-finger"/>
</dbReference>
<dbReference type="EMBL" id="JALJOT010000003">
    <property type="protein sequence ID" value="KAK9916458.1"/>
    <property type="molecule type" value="Genomic_DNA"/>
</dbReference>
<feature type="compositionally biased region" description="Basic and acidic residues" evidence="5">
    <location>
        <begin position="184"/>
        <end position="197"/>
    </location>
</feature>
<name>A0ABR2YXG1_9CHLO</name>
<evidence type="ECO:0008006" key="10">
    <source>
        <dbReference type="Google" id="ProtNLM"/>
    </source>
</evidence>
<dbReference type="PANTHER" id="PTHR47177:SF3">
    <property type="entry name" value="F18C1.6 PROTEIN"/>
    <property type="match status" value="1"/>
</dbReference>
<dbReference type="InterPro" id="IPR001841">
    <property type="entry name" value="Znf_RING"/>
</dbReference>
<dbReference type="SUPFAM" id="SSF57850">
    <property type="entry name" value="RING/U-box"/>
    <property type="match status" value="1"/>
</dbReference>
<dbReference type="PROSITE" id="PS50016">
    <property type="entry name" value="ZF_PHD_2"/>
    <property type="match status" value="1"/>
</dbReference>
<dbReference type="Gene3D" id="3.30.40.10">
    <property type="entry name" value="Zinc/RING finger domain, C3HC4 (zinc finger)"/>
    <property type="match status" value="2"/>
</dbReference>